<evidence type="ECO:0000256" key="2">
    <source>
        <dbReference type="ARBA" id="ARBA00023125"/>
    </source>
</evidence>
<evidence type="ECO:0000313" key="6">
    <source>
        <dbReference type="Proteomes" id="UP001239522"/>
    </source>
</evidence>
<keyword evidence="1" id="KW-0805">Transcription regulation</keyword>
<dbReference type="RefSeq" id="WP_306059926.1">
    <property type="nucleotide sequence ID" value="NZ_CP120997.1"/>
</dbReference>
<dbReference type="InterPro" id="IPR008920">
    <property type="entry name" value="TF_FadR/GntR_C"/>
</dbReference>
<dbReference type="InterPro" id="IPR036388">
    <property type="entry name" value="WH-like_DNA-bd_sf"/>
</dbReference>
<dbReference type="InterPro" id="IPR000524">
    <property type="entry name" value="Tscrpt_reg_HTH_GntR"/>
</dbReference>
<dbReference type="Pfam" id="PF07729">
    <property type="entry name" value="FCD"/>
    <property type="match status" value="1"/>
</dbReference>
<dbReference type="EMBL" id="CP120997">
    <property type="protein sequence ID" value="WLQ37589.1"/>
    <property type="molecule type" value="Genomic_DNA"/>
</dbReference>
<reference evidence="5 6" key="1">
    <citation type="submission" date="2023-03" db="EMBL/GenBank/DDBJ databases">
        <title>Isolation and description of six Streptomyces strains from soil environments, able to metabolize different microbial glucans.</title>
        <authorList>
            <person name="Widen T."/>
            <person name="Larsbrink J."/>
        </authorList>
    </citation>
    <scope>NUCLEOTIDE SEQUENCE [LARGE SCALE GENOMIC DNA]</scope>
    <source>
        <strain evidence="5 6">Mut1</strain>
    </source>
</reference>
<dbReference type="PROSITE" id="PS50949">
    <property type="entry name" value="HTH_GNTR"/>
    <property type="match status" value="1"/>
</dbReference>
<proteinExistence type="predicted"/>
<evidence type="ECO:0000256" key="1">
    <source>
        <dbReference type="ARBA" id="ARBA00023015"/>
    </source>
</evidence>
<dbReference type="Proteomes" id="UP001239522">
    <property type="component" value="Chromosome"/>
</dbReference>
<dbReference type="InterPro" id="IPR011711">
    <property type="entry name" value="GntR_C"/>
</dbReference>
<dbReference type="PANTHER" id="PTHR43537">
    <property type="entry name" value="TRANSCRIPTIONAL REGULATOR, GNTR FAMILY"/>
    <property type="match status" value="1"/>
</dbReference>
<accession>A0ABY9HU23</accession>
<dbReference type="SUPFAM" id="SSF46785">
    <property type="entry name" value="Winged helix' DNA-binding domain"/>
    <property type="match status" value="1"/>
</dbReference>
<name>A0ABY9HU23_9ACTN</name>
<keyword evidence="2" id="KW-0238">DNA-binding</keyword>
<dbReference type="InterPro" id="IPR036390">
    <property type="entry name" value="WH_DNA-bd_sf"/>
</dbReference>
<dbReference type="SMART" id="SM00895">
    <property type="entry name" value="FCD"/>
    <property type="match status" value="1"/>
</dbReference>
<dbReference type="SUPFAM" id="SSF48008">
    <property type="entry name" value="GntR ligand-binding domain-like"/>
    <property type="match status" value="1"/>
</dbReference>
<dbReference type="Gene3D" id="1.10.10.10">
    <property type="entry name" value="Winged helix-like DNA-binding domain superfamily/Winged helix DNA-binding domain"/>
    <property type="match status" value="1"/>
</dbReference>
<dbReference type="Gene3D" id="1.20.120.530">
    <property type="entry name" value="GntR ligand-binding domain-like"/>
    <property type="match status" value="1"/>
</dbReference>
<sequence>MNADGDVIELLRASSRAETVAKAIEERIAAQSLPSGHRLGTKETLRQEFNVAAATLTEAVRLLSSRGTISVRPGAKGGIFVSSPPALVRLGRKMLELSGDSVPVSDALAMRHALEPLVTLEAMRHRSPADLEELHALVRQMTEVGSDMAAYLAINWSLHKRIAAITPNEILRHTYVSLLDFVESRLRRVTPAAESTSTLEGAEVHQRLVDAIGGGDQAVLDEVLAAHAALTADP</sequence>
<evidence type="ECO:0000313" key="5">
    <source>
        <dbReference type="EMBL" id="WLQ37589.1"/>
    </source>
</evidence>
<feature type="domain" description="HTH gntR-type" evidence="4">
    <location>
        <begin position="14"/>
        <end position="84"/>
    </location>
</feature>
<gene>
    <name evidence="5" type="ORF">P8A18_30960</name>
</gene>
<dbReference type="SMART" id="SM00345">
    <property type="entry name" value="HTH_GNTR"/>
    <property type="match status" value="1"/>
</dbReference>
<keyword evidence="6" id="KW-1185">Reference proteome</keyword>
<organism evidence="5 6">
    <name type="scientific">Streptomyces castrisilvae</name>
    <dbReference type="NCBI Taxonomy" id="3033811"/>
    <lineage>
        <taxon>Bacteria</taxon>
        <taxon>Bacillati</taxon>
        <taxon>Actinomycetota</taxon>
        <taxon>Actinomycetes</taxon>
        <taxon>Kitasatosporales</taxon>
        <taxon>Streptomycetaceae</taxon>
        <taxon>Streptomyces</taxon>
    </lineage>
</organism>
<keyword evidence="3" id="KW-0804">Transcription</keyword>
<dbReference type="PANTHER" id="PTHR43537:SF5">
    <property type="entry name" value="UXU OPERON TRANSCRIPTIONAL REGULATOR"/>
    <property type="match status" value="1"/>
</dbReference>
<dbReference type="Pfam" id="PF00392">
    <property type="entry name" value="GntR"/>
    <property type="match status" value="1"/>
</dbReference>
<evidence type="ECO:0000256" key="3">
    <source>
        <dbReference type="ARBA" id="ARBA00023163"/>
    </source>
</evidence>
<evidence type="ECO:0000259" key="4">
    <source>
        <dbReference type="PROSITE" id="PS50949"/>
    </source>
</evidence>
<protein>
    <submittedName>
        <fullName evidence="5">FCD domain-containing protein</fullName>
    </submittedName>
</protein>